<evidence type="ECO:0000313" key="2">
    <source>
        <dbReference type="Proteomes" id="UP000003254"/>
    </source>
</evidence>
<dbReference type="EMBL" id="ABOU02000049">
    <property type="protein sequence ID" value="EDY31906.1"/>
    <property type="molecule type" value="Genomic_DNA"/>
</dbReference>
<dbReference type="HOGENOM" id="CLU_3172849_0_0_9"/>
<keyword evidence="2" id="KW-1185">Reference proteome</keyword>
<reference evidence="1 2" key="1">
    <citation type="submission" date="2008-08" db="EMBL/GenBank/DDBJ databases">
        <title>Draft genome sequence of Ruminococcus lactaris ATCC 29176.</title>
        <authorList>
            <person name="Sudarsanam P."/>
            <person name="Ley R."/>
            <person name="Guruge J."/>
            <person name="Turnbaugh P.J."/>
            <person name="Mahowald M."/>
            <person name="Liep D."/>
            <person name="Gordon J."/>
        </authorList>
    </citation>
    <scope>NUCLEOTIDE SEQUENCE [LARGE SCALE GENOMIC DNA]</scope>
    <source>
        <strain evidence="1 2">ATCC 29176</strain>
    </source>
</reference>
<accession>B5CS80</accession>
<dbReference type="AlphaFoldDB" id="B5CS80"/>
<comment type="caution">
    <text evidence="1">The sequence shown here is derived from an EMBL/GenBank/DDBJ whole genome shotgun (WGS) entry which is preliminary data.</text>
</comment>
<organism evidence="1 2">
    <name type="scientific">[Ruminococcus] lactaris ATCC 29176</name>
    <dbReference type="NCBI Taxonomy" id="471875"/>
    <lineage>
        <taxon>Bacteria</taxon>
        <taxon>Bacillati</taxon>
        <taxon>Bacillota</taxon>
        <taxon>Clostridia</taxon>
        <taxon>Lachnospirales</taxon>
        <taxon>Lachnospiraceae</taxon>
        <taxon>Mediterraneibacter</taxon>
    </lineage>
</organism>
<name>B5CS80_9FIRM</name>
<gene>
    <name evidence="1" type="ORF">RUMLAC_02338</name>
</gene>
<proteinExistence type="predicted"/>
<sequence length="47" mass="5644">MWNGDGKPVVWAFRIGFFRKFAEEHPDCIMDDNSEYWQLYDCLEVQG</sequence>
<evidence type="ECO:0000313" key="1">
    <source>
        <dbReference type="EMBL" id="EDY31906.1"/>
    </source>
</evidence>
<reference evidence="1 2" key="2">
    <citation type="submission" date="2008-08" db="EMBL/GenBank/DDBJ databases">
        <authorList>
            <person name="Fulton L."/>
            <person name="Clifton S."/>
            <person name="Fulton B."/>
            <person name="Xu J."/>
            <person name="Minx P."/>
            <person name="Pepin K.H."/>
            <person name="Johnson M."/>
            <person name="Bhonagiri V."/>
            <person name="Nash W.E."/>
            <person name="Mardis E.R."/>
            <person name="Wilson R.K."/>
        </authorList>
    </citation>
    <scope>NUCLEOTIDE SEQUENCE [LARGE SCALE GENOMIC DNA]</scope>
    <source>
        <strain evidence="1 2">ATCC 29176</strain>
    </source>
</reference>
<dbReference type="Proteomes" id="UP000003254">
    <property type="component" value="Unassembled WGS sequence"/>
</dbReference>
<protein>
    <submittedName>
        <fullName evidence="1">Uncharacterized protein</fullName>
    </submittedName>
</protein>